<dbReference type="InterPro" id="IPR002514">
    <property type="entry name" value="Transposase_8"/>
</dbReference>
<protein>
    <submittedName>
        <fullName evidence="1">Transposase</fullName>
    </submittedName>
</protein>
<dbReference type="PANTHER" id="PTHR33609:SF1">
    <property type="entry name" value="TRANSPOSASE"/>
    <property type="match status" value="1"/>
</dbReference>
<organism evidence="1 2">
    <name type="scientific">Mycoavidus cysteinexigens</name>
    <dbReference type="NCBI Taxonomy" id="1553431"/>
    <lineage>
        <taxon>Bacteria</taxon>
        <taxon>Pseudomonadati</taxon>
        <taxon>Pseudomonadota</taxon>
        <taxon>Betaproteobacteria</taxon>
        <taxon>Burkholderiales</taxon>
        <taxon>Burkholderiaceae</taxon>
        <taxon>Mycoavidus</taxon>
    </lineage>
</organism>
<dbReference type="InterPro" id="IPR052546">
    <property type="entry name" value="Transposase_8_domain"/>
</dbReference>
<dbReference type="SUPFAM" id="SSF46689">
    <property type="entry name" value="Homeodomain-like"/>
    <property type="match status" value="1"/>
</dbReference>
<dbReference type="Pfam" id="PF01527">
    <property type="entry name" value="HTH_Tnp_1"/>
    <property type="match status" value="1"/>
</dbReference>
<accession>A0A2Z6EU67</accession>
<evidence type="ECO:0000313" key="1">
    <source>
        <dbReference type="EMBL" id="BBE08951.1"/>
    </source>
</evidence>
<reference evidence="1 2" key="1">
    <citation type="journal article" date="2018" name="Microbes Environ.">
        <title>Comparative Genomic Insights into Endofungal Lifestyles of Two Bacterial Endosymbionts, Mycoavidus cysteinexigens and Burkholderia rhizoxinica.</title>
        <authorList>
            <person name="Sharmin D."/>
            <person name="Guo Y."/>
            <person name="Nishizawa T."/>
            <person name="Ohshima S."/>
            <person name="Sato Y."/>
            <person name="Takashima Y."/>
            <person name="Narisawa K."/>
            <person name="Ohta H."/>
        </authorList>
    </citation>
    <scope>NUCLEOTIDE SEQUENCE [LARGE SCALE GENOMIC DNA]</scope>
    <source>
        <strain evidence="1 2">B1-EB</strain>
    </source>
</reference>
<dbReference type="InterPro" id="IPR009057">
    <property type="entry name" value="Homeodomain-like_sf"/>
</dbReference>
<dbReference type="PANTHER" id="PTHR33609">
    <property type="entry name" value="LOW CALCIUM RESPONSE LOCUS PROTEIN S"/>
    <property type="match status" value="1"/>
</dbReference>
<evidence type="ECO:0000313" key="2">
    <source>
        <dbReference type="Proteomes" id="UP000282597"/>
    </source>
</evidence>
<dbReference type="GO" id="GO:0006313">
    <property type="term" value="P:DNA transposition"/>
    <property type="evidence" value="ECO:0007669"/>
    <property type="project" value="InterPro"/>
</dbReference>
<dbReference type="GO" id="GO:0003677">
    <property type="term" value="F:DNA binding"/>
    <property type="evidence" value="ECO:0007669"/>
    <property type="project" value="InterPro"/>
</dbReference>
<keyword evidence="2" id="KW-1185">Reference proteome</keyword>
<name>A0A2Z6EU67_9BURK</name>
<dbReference type="GO" id="GO:0004803">
    <property type="term" value="F:transposase activity"/>
    <property type="evidence" value="ECO:0007669"/>
    <property type="project" value="InterPro"/>
</dbReference>
<dbReference type="KEGG" id="mcys:MCB1EB_0790"/>
<proteinExistence type="predicted"/>
<gene>
    <name evidence="1" type="ORF">MCB1EB_0790</name>
</gene>
<dbReference type="EMBL" id="AP018150">
    <property type="protein sequence ID" value="BBE08951.1"/>
    <property type="molecule type" value="Genomic_DNA"/>
</dbReference>
<dbReference type="AlphaFoldDB" id="A0A2Z6EU67"/>
<dbReference type="Proteomes" id="UP000282597">
    <property type="component" value="Chromosome"/>
</dbReference>
<sequence length="63" mass="7365">MKKSRYTEEQIAFGLKQAEVEISVDEVCRKMGISQATFYSWRKKIWRVRPFGITPPETIRGGE</sequence>